<accession>A0A101KTK5</accession>
<dbReference type="Proteomes" id="UP000053176">
    <property type="component" value="Unassembled WGS sequence"/>
</dbReference>
<comment type="caution">
    <text evidence="1">The sequence shown here is derived from an EMBL/GenBank/DDBJ whole genome shotgun (WGS) entry which is preliminary data.</text>
</comment>
<organism evidence="1 2">
    <name type="scientific">Rhizobium loti</name>
    <name type="common">Mesorhizobium loti</name>
    <dbReference type="NCBI Taxonomy" id="381"/>
    <lineage>
        <taxon>Bacteria</taxon>
        <taxon>Pseudomonadati</taxon>
        <taxon>Pseudomonadota</taxon>
        <taxon>Alphaproteobacteria</taxon>
        <taxon>Hyphomicrobiales</taxon>
        <taxon>Phyllobacteriaceae</taxon>
        <taxon>Mesorhizobium</taxon>
    </lineage>
</organism>
<evidence type="ECO:0000313" key="1">
    <source>
        <dbReference type="EMBL" id="KUM26739.1"/>
    </source>
</evidence>
<name>A0A101KTK5_RHILI</name>
<reference evidence="1 2" key="1">
    <citation type="submission" date="2015-12" db="EMBL/GenBank/DDBJ databases">
        <title>Draft genome sequence of Mesorhizobium sp. UFLA 01-765, a multitolerant efficient symbiont and plant-growth promoting strain isolated from Zn-mining soil using Leucaena leucocephala as a trap plant.</title>
        <authorList>
            <person name="Rangel W.M."/>
            <person name="Thijs S."/>
            <person name="Longatti S.M."/>
            <person name="Moreira F.M."/>
            <person name="Weyens N."/>
            <person name="Vangronsveld J."/>
            <person name="Van Hamme J.D."/>
            <person name="Bottos E.M."/>
            <person name="Rineau F."/>
        </authorList>
    </citation>
    <scope>NUCLEOTIDE SEQUENCE [LARGE SCALE GENOMIC DNA]</scope>
    <source>
        <strain evidence="1 2">UFLA 01-765</strain>
    </source>
</reference>
<protein>
    <submittedName>
        <fullName evidence="1">Uncharacterized protein</fullName>
    </submittedName>
</protein>
<sequence length="93" mass="10137">MVAAVAVVLGFLDVVPLLANDMRGALADAFDEAVHAIPAVQRGAEVFRISAVRTCMSMGARWGDHRICWFLTIRLPTREFTADSARVLDPRPG</sequence>
<dbReference type="EMBL" id="LPWA01000102">
    <property type="protein sequence ID" value="KUM26739.1"/>
    <property type="molecule type" value="Genomic_DNA"/>
</dbReference>
<dbReference type="AlphaFoldDB" id="A0A101KTK5"/>
<evidence type="ECO:0000313" key="2">
    <source>
        <dbReference type="Proteomes" id="UP000053176"/>
    </source>
</evidence>
<proteinExistence type="predicted"/>
<gene>
    <name evidence="1" type="ORF">AU467_19610</name>
</gene>